<dbReference type="InterPro" id="IPR005135">
    <property type="entry name" value="Endo/exonuclease/phosphatase"/>
</dbReference>
<gene>
    <name evidence="3" type="ORF">Pla22_34290</name>
</gene>
<dbReference type="Pfam" id="PF03372">
    <property type="entry name" value="Exo_endo_phos"/>
    <property type="match status" value="1"/>
</dbReference>
<dbReference type="InterPro" id="IPR036691">
    <property type="entry name" value="Endo/exonu/phosph_ase_sf"/>
</dbReference>
<feature type="chain" id="PRO_5022804858" evidence="1">
    <location>
        <begin position="21"/>
        <end position="277"/>
    </location>
</feature>
<name>A0A5C5WIN5_9BACT</name>
<dbReference type="SUPFAM" id="SSF56219">
    <property type="entry name" value="DNase I-like"/>
    <property type="match status" value="1"/>
</dbReference>
<keyword evidence="4" id="KW-1185">Reference proteome</keyword>
<evidence type="ECO:0000259" key="2">
    <source>
        <dbReference type="Pfam" id="PF03372"/>
    </source>
</evidence>
<proteinExistence type="predicted"/>
<keyword evidence="1" id="KW-0732">Signal</keyword>
<sequence precursor="true">MKLALPLLILAVLFTTRVAAEETSATHKTPIRILSWNIESEGADIHVIAKQLAEMPRYDIYGLTEVKAEEWQAIKEALGDDYDYWYSRTGFNDRTAYIVKKDRFEILSRGELGSFDGIIINPGNYRSAHVYELYDRLNKTVFTVVLNHLARGKAEVRQQQAEGLRRWASALNRPIIAIGDYNFDYVFATEQGNRAFDVFAQDGTFEWVKPNPLVDSNWFDGNGDGEDDYPGSILDFAFVAGEAKHWHPTSRVIVRDGDFPDDKTTSDHRPLELVLAP</sequence>
<protein>
    <submittedName>
        <fullName evidence="3">Endonuclease/Exonuclease/phosphatase family protein</fullName>
    </submittedName>
</protein>
<dbReference type="Proteomes" id="UP000316598">
    <property type="component" value="Unassembled WGS sequence"/>
</dbReference>
<evidence type="ECO:0000256" key="1">
    <source>
        <dbReference type="SAM" id="SignalP"/>
    </source>
</evidence>
<feature type="domain" description="Endonuclease/exonuclease/phosphatase" evidence="2">
    <location>
        <begin position="34"/>
        <end position="268"/>
    </location>
</feature>
<dbReference type="GO" id="GO:0004519">
    <property type="term" value="F:endonuclease activity"/>
    <property type="evidence" value="ECO:0007669"/>
    <property type="project" value="UniProtKB-KW"/>
</dbReference>
<feature type="signal peptide" evidence="1">
    <location>
        <begin position="1"/>
        <end position="20"/>
    </location>
</feature>
<evidence type="ECO:0000313" key="3">
    <source>
        <dbReference type="EMBL" id="TWT50686.1"/>
    </source>
</evidence>
<dbReference type="OrthoDB" id="278769at2"/>
<dbReference type="RefSeq" id="WP_146515872.1">
    <property type="nucleotide sequence ID" value="NZ_SJPI01000002.1"/>
</dbReference>
<dbReference type="EMBL" id="SJPI01000002">
    <property type="protein sequence ID" value="TWT50686.1"/>
    <property type="molecule type" value="Genomic_DNA"/>
</dbReference>
<dbReference type="GO" id="GO:0004527">
    <property type="term" value="F:exonuclease activity"/>
    <property type="evidence" value="ECO:0007669"/>
    <property type="project" value="UniProtKB-KW"/>
</dbReference>
<reference evidence="3 4" key="1">
    <citation type="submission" date="2019-02" db="EMBL/GenBank/DDBJ databases">
        <title>Deep-cultivation of Planctomycetes and their phenomic and genomic characterization uncovers novel biology.</title>
        <authorList>
            <person name="Wiegand S."/>
            <person name="Jogler M."/>
            <person name="Boedeker C."/>
            <person name="Pinto D."/>
            <person name="Vollmers J."/>
            <person name="Rivas-Marin E."/>
            <person name="Kohn T."/>
            <person name="Peeters S.H."/>
            <person name="Heuer A."/>
            <person name="Rast P."/>
            <person name="Oberbeckmann S."/>
            <person name="Bunk B."/>
            <person name="Jeske O."/>
            <person name="Meyerdierks A."/>
            <person name="Storesund J.E."/>
            <person name="Kallscheuer N."/>
            <person name="Luecker S."/>
            <person name="Lage O.M."/>
            <person name="Pohl T."/>
            <person name="Merkel B.J."/>
            <person name="Hornburger P."/>
            <person name="Mueller R.-W."/>
            <person name="Bruemmer F."/>
            <person name="Labrenz M."/>
            <person name="Spormann A.M."/>
            <person name="Op Den Camp H."/>
            <person name="Overmann J."/>
            <person name="Amann R."/>
            <person name="Jetten M.S.M."/>
            <person name="Mascher T."/>
            <person name="Medema M.H."/>
            <person name="Devos D.P."/>
            <person name="Kaster A.-K."/>
            <person name="Ovreas L."/>
            <person name="Rohde M."/>
            <person name="Galperin M.Y."/>
            <person name="Jogler C."/>
        </authorList>
    </citation>
    <scope>NUCLEOTIDE SEQUENCE [LARGE SCALE GENOMIC DNA]</scope>
    <source>
        <strain evidence="3 4">Pla22</strain>
    </source>
</reference>
<accession>A0A5C5WIN5</accession>
<keyword evidence="3" id="KW-0269">Exonuclease</keyword>
<organism evidence="3 4">
    <name type="scientific">Rubripirellula amarantea</name>
    <dbReference type="NCBI Taxonomy" id="2527999"/>
    <lineage>
        <taxon>Bacteria</taxon>
        <taxon>Pseudomonadati</taxon>
        <taxon>Planctomycetota</taxon>
        <taxon>Planctomycetia</taxon>
        <taxon>Pirellulales</taxon>
        <taxon>Pirellulaceae</taxon>
        <taxon>Rubripirellula</taxon>
    </lineage>
</organism>
<keyword evidence="3" id="KW-0378">Hydrolase</keyword>
<keyword evidence="3" id="KW-0540">Nuclease</keyword>
<dbReference type="AlphaFoldDB" id="A0A5C5WIN5"/>
<comment type="caution">
    <text evidence="3">The sequence shown here is derived from an EMBL/GenBank/DDBJ whole genome shotgun (WGS) entry which is preliminary data.</text>
</comment>
<keyword evidence="3" id="KW-0255">Endonuclease</keyword>
<dbReference type="Gene3D" id="3.60.10.10">
    <property type="entry name" value="Endonuclease/exonuclease/phosphatase"/>
    <property type="match status" value="1"/>
</dbReference>
<evidence type="ECO:0000313" key="4">
    <source>
        <dbReference type="Proteomes" id="UP000316598"/>
    </source>
</evidence>